<sequence>MLMPRYFSPIILYDNQQAVQLDLPKARKEQIQTMMKENGQLWISMGQGDIDSVSSRSRSSSNNSTEASPLTDRQDASPPPILTDKSMVTPTATSILGSKRRGNLPKPVTCILKQWLMAHVDYPYPTESEKAKLQQQTHLTMCQISNWFINARRRIVPHLCPTPPCRDFVPCKLNLPDSRKLAQAMKRKKETRTAFE</sequence>
<evidence type="ECO:0000256" key="2">
    <source>
        <dbReference type="ARBA" id="ARBA00023155"/>
    </source>
</evidence>
<proteinExistence type="predicted"/>
<evidence type="ECO:0000313" key="7">
    <source>
        <dbReference type="EMBL" id="ORX52843.1"/>
    </source>
</evidence>
<reference evidence="7 8" key="1">
    <citation type="submission" date="2016-07" db="EMBL/GenBank/DDBJ databases">
        <title>Pervasive Adenine N6-methylation of Active Genes in Fungi.</title>
        <authorList>
            <consortium name="DOE Joint Genome Institute"/>
            <person name="Mondo S.J."/>
            <person name="Dannebaum R.O."/>
            <person name="Kuo R.C."/>
            <person name="Labutti K."/>
            <person name="Haridas S."/>
            <person name="Kuo A."/>
            <person name="Salamov A."/>
            <person name="Ahrendt S.R."/>
            <person name="Lipzen A."/>
            <person name="Sullivan W."/>
            <person name="Andreopoulos W.B."/>
            <person name="Clum A."/>
            <person name="Lindquist E."/>
            <person name="Daum C."/>
            <person name="Ramamoorthy G.K."/>
            <person name="Gryganskyi A."/>
            <person name="Culley D."/>
            <person name="Magnuson J.K."/>
            <person name="James T.Y."/>
            <person name="O'Malley M.A."/>
            <person name="Stajich J.E."/>
            <person name="Spatafora J.W."/>
            <person name="Visel A."/>
            <person name="Grigoriev I.V."/>
        </authorList>
    </citation>
    <scope>NUCLEOTIDE SEQUENCE [LARGE SCALE GENOMIC DNA]</scope>
    <source>
        <strain evidence="7 8">NRRL 3301</strain>
    </source>
</reference>
<evidence type="ECO:0000256" key="5">
    <source>
        <dbReference type="SAM" id="MobiDB-lite"/>
    </source>
</evidence>
<keyword evidence="3 4" id="KW-0539">Nucleus</keyword>
<feature type="compositionally biased region" description="Low complexity" evidence="5">
    <location>
        <begin position="52"/>
        <end position="64"/>
    </location>
</feature>
<dbReference type="GO" id="GO:0005634">
    <property type="term" value="C:nucleus"/>
    <property type="evidence" value="ECO:0007669"/>
    <property type="project" value="UniProtKB-SubCell"/>
</dbReference>
<feature type="domain" description="Homeobox" evidence="6">
    <location>
        <begin position="95"/>
        <end position="158"/>
    </location>
</feature>
<dbReference type="AlphaFoldDB" id="A0A1X2GGZ6"/>
<accession>A0A1X2GGZ6</accession>
<evidence type="ECO:0000256" key="1">
    <source>
        <dbReference type="ARBA" id="ARBA00023125"/>
    </source>
</evidence>
<protein>
    <recommendedName>
        <fullName evidence="6">Homeobox domain-containing protein</fullName>
    </recommendedName>
</protein>
<evidence type="ECO:0000256" key="4">
    <source>
        <dbReference type="PROSITE-ProRule" id="PRU00108"/>
    </source>
</evidence>
<dbReference type="OrthoDB" id="10056939at2759"/>
<dbReference type="STRING" id="101127.A0A1X2GGZ6"/>
<dbReference type="CDD" id="cd00086">
    <property type="entry name" value="homeodomain"/>
    <property type="match status" value="1"/>
</dbReference>
<name>A0A1X2GGZ6_9FUNG</name>
<feature type="region of interest" description="Disordered" evidence="5">
    <location>
        <begin position="50"/>
        <end position="88"/>
    </location>
</feature>
<dbReference type="GO" id="GO:0006355">
    <property type="term" value="P:regulation of DNA-templated transcription"/>
    <property type="evidence" value="ECO:0007669"/>
    <property type="project" value="InterPro"/>
</dbReference>
<comment type="subcellular location">
    <subcellularLocation>
        <location evidence="4">Nucleus</location>
    </subcellularLocation>
</comment>
<evidence type="ECO:0000313" key="8">
    <source>
        <dbReference type="Proteomes" id="UP000242146"/>
    </source>
</evidence>
<dbReference type="InterPro" id="IPR001356">
    <property type="entry name" value="HD"/>
</dbReference>
<organism evidence="7 8">
    <name type="scientific">Hesseltinella vesiculosa</name>
    <dbReference type="NCBI Taxonomy" id="101127"/>
    <lineage>
        <taxon>Eukaryota</taxon>
        <taxon>Fungi</taxon>
        <taxon>Fungi incertae sedis</taxon>
        <taxon>Mucoromycota</taxon>
        <taxon>Mucoromycotina</taxon>
        <taxon>Mucoromycetes</taxon>
        <taxon>Mucorales</taxon>
        <taxon>Cunninghamellaceae</taxon>
        <taxon>Hesseltinella</taxon>
    </lineage>
</organism>
<dbReference type="PROSITE" id="PS50071">
    <property type="entry name" value="HOMEOBOX_2"/>
    <property type="match status" value="1"/>
</dbReference>
<dbReference type="InterPro" id="IPR009057">
    <property type="entry name" value="Homeodomain-like_sf"/>
</dbReference>
<dbReference type="Proteomes" id="UP000242146">
    <property type="component" value="Unassembled WGS sequence"/>
</dbReference>
<dbReference type="EMBL" id="MCGT01000017">
    <property type="protein sequence ID" value="ORX52843.1"/>
    <property type="molecule type" value="Genomic_DNA"/>
</dbReference>
<evidence type="ECO:0000259" key="6">
    <source>
        <dbReference type="PROSITE" id="PS50071"/>
    </source>
</evidence>
<dbReference type="PANTHER" id="PTHR11850">
    <property type="entry name" value="HOMEOBOX PROTEIN TRANSCRIPTION FACTORS"/>
    <property type="match status" value="1"/>
</dbReference>
<keyword evidence="2 4" id="KW-0371">Homeobox</keyword>
<dbReference type="InterPro" id="IPR050224">
    <property type="entry name" value="TALE_homeobox"/>
</dbReference>
<keyword evidence="1 4" id="KW-0238">DNA-binding</keyword>
<dbReference type="SMART" id="SM00389">
    <property type="entry name" value="HOX"/>
    <property type="match status" value="1"/>
</dbReference>
<dbReference type="Gene3D" id="1.10.10.60">
    <property type="entry name" value="Homeodomain-like"/>
    <property type="match status" value="1"/>
</dbReference>
<dbReference type="SUPFAM" id="SSF46689">
    <property type="entry name" value="Homeodomain-like"/>
    <property type="match status" value="1"/>
</dbReference>
<comment type="caution">
    <text evidence="7">The sequence shown here is derived from an EMBL/GenBank/DDBJ whole genome shotgun (WGS) entry which is preliminary data.</text>
</comment>
<keyword evidence="8" id="KW-1185">Reference proteome</keyword>
<dbReference type="Pfam" id="PF05920">
    <property type="entry name" value="Homeobox_KN"/>
    <property type="match status" value="1"/>
</dbReference>
<feature type="DNA-binding region" description="Homeobox" evidence="4">
    <location>
        <begin position="97"/>
        <end position="159"/>
    </location>
</feature>
<dbReference type="GO" id="GO:0003677">
    <property type="term" value="F:DNA binding"/>
    <property type="evidence" value="ECO:0007669"/>
    <property type="project" value="UniProtKB-UniRule"/>
</dbReference>
<gene>
    <name evidence="7" type="ORF">DM01DRAFT_1306589</name>
</gene>
<evidence type="ECO:0000256" key="3">
    <source>
        <dbReference type="ARBA" id="ARBA00023242"/>
    </source>
</evidence>
<dbReference type="InterPro" id="IPR008422">
    <property type="entry name" value="KN_HD"/>
</dbReference>